<dbReference type="Gene3D" id="2.20.25.10">
    <property type="match status" value="1"/>
</dbReference>
<proteinExistence type="inferred from homology"/>
<organism evidence="4 5">
    <name type="scientific">Achromobacter deleyi</name>
    <dbReference type="NCBI Taxonomy" id="1353891"/>
    <lineage>
        <taxon>Bacteria</taxon>
        <taxon>Pseudomonadati</taxon>
        <taxon>Pseudomonadota</taxon>
        <taxon>Betaproteobacteria</taxon>
        <taxon>Burkholderiales</taxon>
        <taxon>Alcaligenaceae</taxon>
        <taxon>Achromobacter</taxon>
    </lineage>
</organism>
<comment type="similarity">
    <text evidence="3">Belongs to the UPF0434 family.</text>
</comment>
<evidence type="ECO:0000313" key="5">
    <source>
        <dbReference type="Proteomes" id="UP000494111"/>
    </source>
</evidence>
<name>A0A6S7AF52_9BURK</name>
<comment type="similarity">
    <text evidence="1">In the N-terminal section; belongs to the LpxK family.</text>
</comment>
<reference evidence="4 5" key="1">
    <citation type="submission" date="2020-04" db="EMBL/GenBank/DDBJ databases">
        <authorList>
            <person name="De Canck E."/>
        </authorList>
    </citation>
    <scope>NUCLEOTIDE SEQUENCE [LARGE SCALE GENOMIC DNA]</scope>
    <source>
        <strain evidence="4 5">LMG 3458</strain>
    </source>
</reference>
<dbReference type="Pfam" id="PF03966">
    <property type="entry name" value="Trm112p"/>
    <property type="match status" value="1"/>
</dbReference>
<dbReference type="GO" id="GO:0005829">
    <property type="term" value="C:cytosol"/>
    <property type="evidence" value="ECO:0007669"/>
    <property type="project" value="TreeGrafter"/>
</dbReference>
<protein>
    <recommendedName>
        <fullName evidence="3">UPF0434 protein LMG3458_03608</fullName>
    </recommendedName>
</protein>
<evidence type="ECO:0000256" key="3">
    <source>
        <dbReference type="HAMAP-Rule" id="MF_01187"/>
    </source>
</evidence>
<evidence type="ECO:0000256" key="1">
    <source>
        <dbReference type="ARBA" id="ARBA00061313"/>
    </source>
</evidence>
<dbReference type="HAMAP" id="MF_01187">
    <property type="entry name" value="UPF0434"/>
    <property type="match status" value="1"/>
</dbReference>
<evidence type="ECO:0000256" key="2">
    <source>
        <dbReference type="ARBA" id="ARBA00061381"/>
    </source>
</evidence>
<dbReference type="FunFam" id="2.20.25.10:FF:000002">
    <property type="entry name" value="UPF0434 protein YcaR"/>
    <property type="match status" value="1"/>
</dbReference>
<dbReference type="SUPFAM" id="SSF158997">
    <property type="entry name" value="Trm112p-like"/>
    <property type="match status" value="1"/>
</dbReference>
<dbReference type="InterPro" id="IPR005651">
    <property type="entry name" value="Trm112-like"/>
</dbReference>
<dbReference type="Proteomes" id="UP000494111">
    <property type="component" value="Unassembled WGS sequence"/>
</dbReference>
<dbReference type="EMBL" id="CADIJO010000012">
    <property type="protein sequence ID" value="CAB3716807.1"/>
    <property type="molecule type" value="Genomic_DNA"/>
</dbReference>
<evidence type="ECO:0000313" key="4">
    <source>
        <dbReference type="EMBL" id="CAB3716807.1"/>
    </source>
</evidence>
<dbReference type="PANTHER" id="PTHR33505">
    <property type="entry name" value="ZGC:162634"/>
    <property type="match status" value="1"/>
</dbReference>
<accession>A0A6S7AF52</accession>
<dbReference type="PANTHER" id="PTHR33505:SF4">
    <property type="entry name" value="PROTEIN PREY, MITOCHONDRIAL"/>
    <property type="match status" value="1"/>
</dbReference>
<dbReference type="AlphaFoldDB" id="A0A6S7AF52"/>
<gene>
    <name evidence="4" type="ORF">LMG3458_03608</name>
</gene>
<comment type="similarity">
    <text evidence="2">In the C-terminal section; belongs to the UPF0434 family.</text>
</comment>
<sequence>MTIINKLRNRALFLLRAPRPIPGGRRPNCFRIPVMESRLLDILVCPLCKGRLEHDRTQAELVCRADRLAFPLRDGIPVMLESEARSLDDAPASS</sequence>